<dbReference type="EMBL" id="AP018042">
    <property type="protein sequence ID" value="BAX78843.1"/>
    <property type="molecule type" value="Genomic_DNA"/>
</dbReference>
<evidence type="ECO:0000256" key="10">
    <source>
        <dbReference type="RuleBase" id="RU361154"/>
    </source>
</evidence>
<dbReference type="SUPFAM" id="SSF49785">
    <property type="entry name" value="Galactose-binding domain-like"/>
    <property type="match status" value="1"/>
</dbReference>
<organism evidence="13 14">
    <name type="scientific">Labilibaculum antarcticum</name>
    <dbReference type="NCBI Taxonomy" id="1717717"/>
    <lineage>
        <taxon>Bacteria</taxon>
        <taxon>Pseudomonadati</taxon>
        <taxon>Bacteroidota</taxon>
        <taxon>Bacteroidia</taxon>
        <taxon>Marinilabiliales</taxon>
        <taxon>Marinifilaceae</taxon>
        <taxon>Labilibaculum</taxon>
    </lineage>
</organism>
<dbReference type="InterPro" id="IPR006101">
    <property type="entry name" value="Glyco_hydro_2"/>
</dbReference>
<reference evidence="14" key="2">
    <citation type="journal article" date="2020" name="Antonie Van Leeuwenhoek">
        <title>Labilibaculum antarcticum sp. nov., a novel facultative anaerobic, psychrotorelant bacterium isolated from marine sediment of Antarctica.</title>
        <authorList>
            <person name="Watanabe M."/>
            <person name="Kojima H."/>
            <person name="Fukui M."/>
        </authorList>
    </citation>
    <scope>NUCLEOTIDE SEQUENCE [LARGE SCALE GENOMIC DNA]</scope>
    <source>
        <strain evidence="14">SPP2</strain>
    </source>
</reference>
<dbReference type="Proteomes" id="UP000218267">
    <property type="component" value="Chromosome"/>
</dbReference>
<dbReference type="InterPro" id="IPR017853">
    <property type="entry name" value="GH"/>
</dbReference>
<dbReference type="PRINTS" id="PR00132">
    <property type="entry name" value="GLHYDRLASE2"/>
</dbReference>
<evidence type="ECO:0000256" key="4">
    <source>
        <dbReference type="ARBA" id="ARBA00011245"/>
    </source>
</evidence>
<dbReference type="EC" id="3.2.1.23" evidence="5 10"/>
<dbReference type="InterPro" id="IPR036156">
    <property type="entry name" value="Beta-gal/glucu_dom_sf"/>
</dbReference>
<keyword evidence="11" id="KW-0732">Signal</keyword>
<dbReference type="InterPro" id="IPR023232">
    <property type="entry name" value="Glyco_hydro_2_AS"/>
</dbReference>
<keyword evidence="8 10" id="KW-0326">Glycosidase</keyword>
<dbReference type="InterPro" id="IPR014718">
    <property type="entry name" value="GH-type_carb-bd"/>
</dbReference>
<dbReference type="Pfam" id="PF02837">
    <property type="entry name" value="Glyco_hydro_2_N"/>
    <property type="match status" value="1"/>
</dbReference>
<dbReference type="InterPro" id="IPR004199">
    <property type="entry name" value="B-gal_small/dom_5"/>
</dbReference>
<keyword evidence="6 10" id="KW-0378">Hydrolase</keyword>
<dbReference type="GO" id="GO:0009341">
    <property type="term" value="C:beta-galactosidase complex"/>
    <property type="evidence" value="ECO:0007669"/>
    <property type="project" value="InterPro"/>
</dbReference>
<dbReference type="InterPro" id="IPR011013">
    <property type="entry name" value="Gal_mutarotase_sf_dom"/>
</dbReference>
<dbReference type="PANTHER" id="PTHR46323">
    <property type="entry name" value="BETA-GALACTOSIDASE"/>
    <property type="match status" value="1"/>
</dbReference>
<proteinExistence type="inferred from homology"/>
<comment type="catalytic activity">
    <reaction evidence="1 10">
        <text>Hydrolysis of terminal non-reducing beta-D-galactose residues in beta-D-galactosides.</text>
        <dbReference type="EC" id="3.2.1.23"/>
    </reaction>
</comment>
<dbReference type="Gene3D" id="2.60.120.260">
    <property type="entry name" value="Galactose-binding domain-like"/>
    <property type="match status" value="1"/>
</dbReference>
<evidence type="ECO:0000313" key="14">
    <source>
        <dbReference type="Proteomes" id="UP000218267"/>
    </source>
</evidence>
<dbReference type="InterPro" id="IPR032312">
    <property type="entry name" value="LacZ_4"/>
</dbReference>
<dbReference type="Pfam" id="PF02836">
    <property type="entry name" value="Glyco_hydro_2_C"/>
    <property type="match status" value="1"/>
</dbReference>
<dbReference type="InterPro" id="IPR050347">
    <property type="entry name" value="Bact_Beta-galactosidase"/>
</dbReference>
<dbReference type="Pfam" id="PF00703">
    <property type="entry name" value="Glyco_hydro_2"/>
    <property type="match status" value="1"/>
</dbReference>
<dbReference type="FunFam" id="3.20.20.80:FF:000121">
    <property type="entry name" value="Beta-galactosidase"/>
    <property type="match status" value="1"/>
</dbReference>
<dbReference type="GO" id="GO:0004565">
    <property type="term" value="F:beta-galactosidase activity"/>
    <property type="evidence" value="ECO:0007669"/>
    <property type="project" value="UniProtKB-EC"/>
</dbReference>
<sequence>MKKLLLSLVCITGVIFVSAQNKFPSELENPEMVGRGKEKARTEFISNLDDNSVLSLNSKWQFNWVKNPAHRPIGFQESSYSTNNWDEINVPGNFEIQGFGVPIYVNTEYEFADTRAVITELEAPNPPHVPHDYNPVGSCRKTFTLPSGWDHKQVYLRFSALKGAFYVWLNGQEVGMSKGSKTLAEFDITSYLKEGENLLAVQVFRWSDANYLEAQDFWRLTGFDRDVYLFAQPKLRIEDYAVITSLDDSFQDGVLDLKINLENKTGKNKKVIVGYELKNAEGKLVLADEQEQSIDANSFNEFRFENKLKDVKSWSAEIPELYDLTILSKDKKGNVLESVKSRIGFRKVEIKDGLLLVNGAYVLLKGVNLHEHHPVNGHVMDEETLLKDLALMKGCNINAIRTSHYPHTKRFYELCDQYGFYVIDEANIESHGMGYSRNVGGTLGNNPQWIKAHLDRTQRMWERDKNHACIIIWSLGNEAGNGICFYETYSYLKNQDDGRIVQYEGAGKEWNTDVFCPMYPSIEYIGKYANSQPVKPLIMCEYAHAMGNSLGNLKEYWDMIEKHPALQGGFIWDWVDQGILQHDVKGEPYWAYGGDFGPEGTPSDGNFCINGVVFPDRTAHPGYFEVKKVYQHVKFISENLAEGKLTIQNNYAFLSLKEFQLKWRLEKNGLVQQEGTILCPDVKAGEESKIELYDQLSNLEVDAEYFLNVYLVKEDVDALYPAGHVYASEQFKVDFDEAEPILSSVKGELQIKKNKTSVLVFNDLFSVQFNHEKGQLVSWKSNGKEILENALEFNLWRSPIDNDYGNRLDKRCRIWRDVKSRLKVTNYDIERINSSTYSIRYQFDLSDEEGNNIVANLSQTYLIQADGSVTIQQQMRKLDQNLPELPRFGLNFIVNQDFNHVKWFGRGPFENYWDRKTAAFVGLYQASVQDLYVPYVRPQENGNRCDVRWAELSNSKTGQIIRMSTKTHFDFSMFHQFNSDFESAERSDGRQKKGVKIKNRHINDIVKRPFTMINLDDRQMGVGGDNSWGAKTHPEYQLEGDIFSFEIQLKLETLK</sequence>
<dbReference type="InterPro" id="IPR023230">
    <property type="entry name" value="Glyco_hydro_2_CS"/>
</dbReference>
<feature type="signal peptide" evidence="11">
    <location>
        <begin position="1"/>
        <end position="19"/>
    </location>
</feature>
<dbReference type="InterPro" id="IPR008979">
    <property type="entry name" value="Galactose-bd-like_sf"/>
</dbReference>
<dbReference type="PROSITE" id="PS00608">
    <property type="entry name" value="GLYCOSYL_HYDROL_F2_2"/>
    <property type="match status" value="1"/>
</dbReference>
<dbReference type="SUPFAM" id="SSF49303">
    <property type="entry name" value="beta-Galactosidase/glucuronidase domain"/>
    <property type="match status" value="2"/>
</dbReference>
<reference evidence="13 14" key="1">
    <citation type="journal article" date="2018" name="Mar. Genomics">
        <title>Complete genome sequence of Marinifilaceae bacterium strain SPP2, isolated from the Antarctic marine sediment.</title>
        <authorList>
            <person name="Watanabe M."/>
            <person name="Kojima H."/>
            <person name="Fukui M."/>
        </authorList>
    </citation>
    <scope>NUCLEOTIDE SEQUENCE [LARGE SCALE GENOMIC DNA]</scope>
    <source>
        <strain evidence="13 14">SPP2</strain>
    </source>
</reference>
<evidence type="ECO:0000313" key="13">
    <source>
        <dbReference type="EMBL" id="BAX78843.1"/>
    </source>
</evidence>
<dbReference type="InterPro" id="IPR006104">
    <property type="entry name" value="Glyco_hydro_2_N"/>
</dbReference>
<dbReference type="InterPro" id="IPR006102">
    <property type="entry name" value="Ig-like_GH2"/>
</dbReference>
<dbReference type="SMART" id="SM01038">
    <property type="entry name" value="Bgal_small_N"/>
    <property type="match status" value="1"/>
</dbReference>
<comment type="similarity">
    <text evidence="3 10">Belongs to the glycosyl hydrolase 2 family.</text>
</comment>
<dbReference type="PROSITE" id="PS00719">
    <property type="entry name" value="GLYCOSYL_HYDROL_F2_1"/>
    <property type="match status" value="1"/>
</dbReference>
<name>A0A1Y1CFG1_9BACT</name>
<evidence type="ECO:0000256" key="9">
    <source>
        <dbReference type="ARBA" id="ARBA00032230"/>
    </source>
</evidence>
<dbReference type="AlphaFoldDB" id="A0A1Y1CFG1"/>
<dbReference type="Pfam" id="PF16353">
    <property type="entry name" value="LacZ_4"/>
    <property type="match status" value="1"/>
</dbReference>
<dbReference type="SUPFAM" id="SSF74650">
    <property type="entry name" value="Galactose mutarotase-like"/>
    <property type="match status" value="1"/>
</dbReference>
<dbReference type="Gene3D" id="2.60.40.10">
    <property type="entry name" value="Immunoglobulins"/>
    <property type="match status" value="2"/>
</dbReference>
<accession>A0A1Y1CFG1</accession>
<comment type="cofactor">
    <cofactor evidence="2">
        <name>Ca(2+)</name>
        <dbReference type="ChEBI" id="CHEBI:29108"/>
    </cofactor>
</comment>
<evidence type="ECO:0000256" key="3">
    <source>
        <dbReference type="ARBA" id="ARBA00007401"/>
    </source>
</evidence>
<keyword evidence="14" id="KW-1185">Reference proteome</keyword>
<dbReference type="SUPFAM" id="SSF51445">
    <property type="entry name" value="(Trans)glycosidases"/>
    <property type="match status" value="1"/>
</dbReference>
<dbReference type="KEGG" id="mbas:ALGA_0450"/>
<dbReference type="Pfam" id="PF02929">
    <property type="entry name" value="Bgal_small_N"/>
    <property type="match status" value="1"/>
</dbReference>
<gene>
    <name evidence="13" type="ORF">ALGA_0450</name>
</gene>
<keyword evidence="7" id="KW-0106">Calcium</keyword>
<dbReference type="RefSeq" id="WP_096427758.1">
    <property type="nucleotide sequence ID" value="NZ_AP018042.1"/>
</dbReference>
<dbReference type="Gene3D" id="3.20.20.80">
    <property type="entry name" value="Glycosidases"/>
    <property type="match status" value="1"/>
</dbReference>
<dbReference type="GO" id="GO:0005990">
    <property type="term" value="P:lactose catabolic process"/>
    <property type="evidence" value="ECO:0007669"/>
    <property type="project" value="TreeGrafter"/>
</dbReference>
<evidence type="ECO:0000256" key="1">
    <source>
        <dbReference type="ARBA" id="ARBA00001412"/>
    </source>
</evidence>
<evidence type="ECO:0000256" key="8">
    <source>
        <dbReference type="ARBA" id="ARBA00023295"/>
    </source>
</evidence>
<dbReference type="GO" id="GO:0030246">
    <property type="term" value="F:carbohydrate binding"/>
    <property type="evidence" value="ECO:0007669"/>
    <property type="project" value="InterPro"/>
</dbReference>
<dbReference type="OrthoDB" id="9801077at2"/>
<evidence type="ECO:0000256" key="11">
    <source>
        <dbReference type="SAM" id="SignalP"/>
    </source>
</evidence>
<dbReference type="Gene3D" id="2.70.98.10">
    <property type="match status" value="1"/>
</dbReference>
<dbReference type="InterPro" id="IPR013783">
    <property type="entry name" value="Ig-like_fold"/>
</dbReference>
<comment type="subunit">
    <text evidence="4">Monomer.</text>
</comment>
<protein>
    <recommendedName>
        <fullName evidence="5 10">Beta-galactosidase</fullName>
        <ecNumber evidence="5 10">3.2.1.23</ecNumber>
    </recommendedName>
    <alternativeName>
        <fullName evidence="9 10">Lactase</fullName>
    </alternativeName>
</protein>
<dbReference type="InterPro" id="IPR006103">
    <property type="entry name" value="Glyco_hydro_2_cat"/>
</dbReference>
<dbReference type="PANTHER" id="PTHR46323:SF2">
    <property type="entry name" value="BETA-GALACTOSIDASE"/>
    <property type="match status" value="1"/>
</dbReference>
<evidence type="ECO:0000256" key="7">
    <source>
        <dbReference type="ARBA" id="ARBA00022837"/>
    </source>
</evidence>
<evidence type="ECO:0000256" key="6">
    <source>
        <dbReference type="ARBA" id="ARBA00022801"/>
    </source>
</evidence>
<evidence type="ECO:0000256" key="5">
    <source>
        <dbReference type="ARBA" id="ARBA00012756"/>
    </source>
</evidence>
<evidence type="ECO:0000259" key="12">
    <source>
        <dbReference type="SMART" id="SM01038"/>
    </source>
</evidence>
<evidence type="ECO:0000256" key="2">
    <source>
        <dbReference type="ARBA" id="ARBA00001913"/>
    </source>
</evidence>
<feature type="chain" id="PRO_5012892014" description="Beta-galactosidase" evidence="11">
    <location>
        <begin position="20"/>
        <end position="1055"/>
    </location>
</feature>
<feature type="domain" description="Beta galactosidase small chain/" evidence="12">
    <location>
        <begin position="759"/>
        <end position="1050"/>
    </location>
</feature>